<dbReference type="EMBL" id="CP021109">
    <property type="protein sequence ID" value="ARP85098.1"/>
    <property type="molecule type" value="Genomic_DNA"/>
</dbReference>
<evidence type="ECO:0000313" key="2">
    <source>
        <dbReference type="Proteomes" id="UP000194139"/>
    </source>
</evidence>
<accession>A0A1W6YVT4</accession>
<reference evidence="1 2" key="1">
    <citation type="submission" date="2017-05" db="EMBL/GenBank/DDBJ databases">
        <title>Complete and WGS of Bordetella genogroups.</title>
        <authorList>
            <person name="Spilker T."/>
            <person name="LiPuma J."/>
        </authorList>
    </citation>
    <scope>NUCLEOTIDE SEQUENCE [LARGE SCALE GENOMIC DNA]</scope>
    <source>
        <strain evidence="1 2">AU17164</strain>
    </source>
</reference>
<dbReference type="Proteomes" id="UP000194139">
    <property type="component" value="Chromosome"/>
</dbReference>
<dbReference type="AlphaFoldDB" id="A0A1W6YVT4"/>
<proteinExistence type="predicted"/>
<keyword evidence="2" id="KW-1185">Reference proteome</keyword>
<name>A0A1W6YVT4_9BORD</name>
<organism evidence="1 2">
    <name type="scientific">Bordetella genomosp. 9</name>
    <dbReference type="NCBI Taxonomy" id="1416803"/>
    <lineage>
        <taxon>Bacteria</taxon>
        <taxon>Pseudomonadati</taxon>
        <taxon>Pseudomonadota</taxon>
        <taxon>Betaproteobacteria</taxon>
        <taxon>Burkholderiales</taxon>
        <taxon>Alcaligenaceae</taxon>
        <taxon>Bordetella</taxon>
    </lineage>
</organism>
<protein>
    <submittedName>
        <fullName evidence="1">Uncharacterized protein</fullName>
    </submittedName>
</protein>
<sequence>MQGYLITPRAARRLVAHANRIVWPIDETLDQYWKHGLRLCTALPAAIGIADTFESTIGDRAPRRRPKWRKVQRELINASQALQRRLFNLKHYGFLRGSA</sequence>
<evidence type="ECO:0000313" key="1">
    <source>
        <dbReference type="EMBL" id="ARP85098.1"/>
    </source>
</evidence>
<gene>
    <name evidence="1" type="ORF">CAL13_01850</name>
</gene>